<organism evidence="2">
    <name type="scientific">Gordonia sp. MP11Mi</name>
    <dbReference type="NCBI Taxonomy" id="3022769"/>
    <lineage>
        <taxon>Bacteria</taxon>
        <taxon>Bacillati</taxon>
        <taxon>Actinomycetota</taxon>
        <taxon>Actinomycetes</taxon>
        <taxon>Mycobacteriales</taxon>
        <taxon>Gordoniaceae</taxon>
        <taxon>Gordonia</taxon>
    </lineage>
</organism>
<feature type="transmembrane region" description="Helical" evidence="1">
    <location>
        <begin position="65"/>
        <end position="90"/>
    </location>
</feature>
<protein>
    <submittedName>
        <fullName evidence="2">Uncharacterized protein</fullName>
    </submittedName>
</protein>
<sequence length="115" mass="12783">MTFTETMRIVVAATPGLLTLSTVHPIPTMLGWALAKYHIRAASCFAVMMAVLVTVIDDIHACMHWVITIAAIGSTWVAWTATLTTVAVWLHRQSDCKQVQHIPRRECIIRSDLAK</sequence>
<accession>A0AA97CZN3</accession>
<dbReference type="EMBL" id="CP128986">
    <property type="protein sequence ID" value="WOC14026.1"/>
    <property type="molecule type" value="Genomic_DNA"/>
</dbReference>
<feature type="transmembrane region" description="Helical" evidence="1">
    <location>
        <begin position="35"/>
        <end position="56"/>
    </location>
</feature>
<keyword evidence="1" id="KW-1133">Transmembrane helix</keyword>
<keyword evidence="1" id="KW-0472">Membrane</keyword>
<proteinExistence type="predicted"/>
<keyword evidence="1" id="KW-0812">Transmembrane</keyword>
<name>A0AA97CZN3_9ACTN</name>
<dbReference type="AlphaFoldDB" id="A0AA97CZN3"/>
<gene>
    <name evidence="2" type="ORF">MP11Mi_31380</name>
</gene>
<reference evidence="2" key="1">
    <citation type="submission" date="2023-06" db="EMBL/GenBank/DDBJ databases">
        <title>Gordonia sp. nov. and Pseudochrobactrum sp. nov., two species isolated from the burying beetle Nicrophorus vespilloides.</title>
        <authorList>
            <person name="Poehlein A."/>
            <person name="Guzman J."/>
            <person name="Daniel R."/>
            <person name="Vilcinskas A."/>
        </authorList>
    </citation>
    <scope>NUCLEOTIDE SEQUENCE</scope>
    <source>
        <strain evidence="2">MP11Mi</strain>
    </source>
</reference>
<evidence type="ECO:0000256" key="1">
    <source>
        <dbReference type="SAM" id="Phobius"/>
    </source>
</evidence>
<evidence type="ECO:0000313" key="2">
    <source>
        <dbReference type="EMBL" id="WOC14026.1"/>
    </source>
</evidence>